<evidence type="ECO:0000313" key="2">
    <source>
        <dbReference type="EMBL" id="MCA9754963.1"/>
    </source>
</evidence>
<accession>A0A956N9S7</accession>
<dbReference type="Proteomes" id="UP000739538">
    <property type="component" value="Unassembled WGS sequence"/>
</dbReference>
<name>A0A956N9S7_UNCEI</name>
<comment type="caution">
    <text evidence="2">The sequence shown here is derived from an EMBL/GenBank/DDBJ whole genome shotgun (WGS) entry which is preliminary data.</text>
</comment>
<evidence type="ECO:0000313" key="3">
    <source>
        <dbReference type="Proteomes" id="UP000739538"/>
    </source>
</evidence>
<sequence>MSGTLDLETLITRGGIAVLVVGIAVVLFFMFRGGQSMAGAESVARTWMTAIVQERYSDAYSLLASSYREGVGPETFREAVSQNGFLRGMQSFKTLESEAATNRVRVRGELESSVGPAETTFHLVRESGPTDKEWRISGVVVSGQPVLPFPTSESHR</sequence>
<feature type="transmembrane region" description="Helical" evidence="1">
    <location>
        <begin position="12"/>
        <end position="31"/>
    </location>
</feature>
<dbReference type="AlphaFoldDB" id="A0A956N9S7"/>
<protein>
    <recommendedName>
        <fullName evidence="4">DUF4864 domain-containing protein</fullName>
    </recommendedName>
</protein>
<evidence type="ECO:0008006" key="4">
    <source>
        <dbReference type="Google" id="ProtNLM"/>
    </source>
</evidence>
<keyword evidence="1" id="KW-1133">Transmembrane helix</keyword>
<keyword evidence="1" id="KW-0472">Membrane</keyword>
<evidence type="ECO:0000256" key="1">
    <source>
        <dbReference type="SAM" id="Phobius"/>
    </source>
</evidence>
<gene>
    <name evidence="2" type="ORF">KDA27_04105</name>
</gene>
<keyword evidence="1" id="KW-0812">Transmembrane</keyword>
<reference evidence="2" key="2">
    <citation type="journal article" date="2021" name="Microbiome">
        <title>Successional dynamics and alternative stable states in a saline activated sludge microbial community over 9 years.</title>
        <authorList>
            <person name="Wang Y."/>
            <person name="Ye J."/>
            <person name="Ju F."/>
            <person name="Liu L."/>
            <person name="Boyd J.A."/>
            <person name="Deng Y."/>
            <person name="Parks D.H."/>
            <person name="Jiang X."/>
            <person name="Yin X."/>
            <person name="Woodcroft B.J."/>
            <person name="Tyson G.W."/>
            <person name="Hugenholtz P."/>
            <person name="Polz M.F."/>
            <person name="Zhang T."/>
        </authorList>
    </citation>
    <scope>NUCLEOTIDE SEQUENCE</scope>
    <source>
        <strain evidence="2">HKST-UBA02</strain>
    </source>
</reference>
<reference evidence="2" key="1">
    <citation type="submission" date="2020-04" db="EMBL/GenBank/DDBJ databases">
        <authorList>
            <person name="Zhang T."/>
        </authorList>
    </citation>
    <scope>NUCLEOTIDE SEQUENCE</scope>
    <source>
        <strain evidence="2">HKST-UBA02</strain>
    </source>
</reference>
<dbReference type="EMBL" id="JAGQHS010000013">
    <property type="protein sequence ID" value="MCA9754963.1"/>
    <property type="molecule type" value="Genomic_DNA"/>
</dbReference>
<organism evidence="2 3">
    <name type="scientific">Eiseniibacteriota bacterium</name>
    <dbReference type="NCBI Taxonomy" id="2212470"/>
    <lineage>
        <taxon>Bacteria</taxon>
        <taxon>Candidatus Eiseniibacteriota</taxon>
    </lineage>
</organism>
<proteinExistence type="predicted"/>